<gene>
    <name evidence="2" type="ORF">SAMN05216267_103059</name>
</gene>
<dbReference type="Pfam" id="PF17765">
    <property type="entry name" value="MLTR_LBD"/>
    <property type="match status" value="1"/>
</dbReference>
<dbReference type="PANTHER" id="PTHR35010">
    <property type="entry name" value="BLL4672 PROTEIN-RELATED"/>
    <property type="match status" value="1"/>
</dbReference>
<dbReference type="EMBL" id="FODD01000030">
    <property type="protein sequence ID" value="SEO55042.1"/>
    <property type="molecule type" value="Genomic_DNA"/>
</dbReference>
<evidence type="ECO:0000259" key="1">
    <source>
        <dbReference type="Pfam" id="PF17765"/>
    </source>
</evidence>
<name>A0A1H8QLH5_9ACTN</name>
<reference evidence="2 3" key="1">
    <citation type="submission" date="2016-10" db="EMBL/GenBank/DDBJ databases">
        <authorList>
            <person name="de Groot N.N."/>
        </authorList>
    </citation>
    <scope>NUCLEOTIDE SEQUENCE [LARGE SCALE GENOMIC DNA]</scope>
    <source>
        <strain evidence="2 3">CGMCC 4.2026</strain>
    </source>
</reference>
<evidence type="ECO:0000313" key="2">
    <source>
        <dbReference type="EMBL" id="SEO55042.1"/>
    </source>
</evidence>
<proteinExistence type="predicted"/>
<dbReference type="Gene3D" id="3.30.450.180">
    <property type="match status" value="1"/>
</dbReference>
<dbReference type="AlphaFoldDB" id="A0A1H8QLH5"/>
<protein>
    <recommendedName>
        <fullName evidence="1">MmyB-like transcription regulator ligand binding domain-containing protein</fullName>
    </recommendedName>
</protein>
<keyword evidence="3" id="KW-1185">Reference proteome</keyword>
<feature type="domain" description="MmyB-like transcription regulator ligand binding" evidence="1">
    <location>
        <begin position="2"/>
        <end position="82"/>
    </location>
</feature>
<organism evidence="2 3">
    <name type="scientific">Actinacidiphila rubida</name>
    <dbReference type="NCBI Taxonomy" id="310780"/>
    <lineage>
        <taxon>Bacteria</taxon>
        <taxon>Bacillati</taxon>
        <taxon>Actinomycetota</taxon>
        <taxon>Actinomycetes</taxon>
        <taxon>Kitasatosporales</taxon>
        <taxon>Streptomycetaceae</taxon>
        <taxon>Actinacidiphila</taxon>
    </lineage>
</organism>
<sequence>MNIARFKFLGPAARSFFYDWEQSIRNTAALLRTGAGMMPEDRAMHDLIAELSAASEPFAPCWRDHEVRLHWSGVKEYEHPAAAV</sequence>
<dbReference type="STRING" id="310780.SAMN05216267_103059"/>
<dbReference type="OrthoDB" id="3542608at2"/>
<dbReference type="PANTHER" id="PTHR35010:SF2">
    <property type="entry name" value="BLL4672 PROTEIN"/>
    <property type="match status" value="1"/>
</dbReference>
<evidence type="ECO:0000313" key="3">
    <source>
        <dbReference type="Proteomes" id="UP000181951"/>
    </source>
</evidence>
<dbReference type="Proteomes" id="UP000181951">
    <property type="component" value="Unassembled WGS sequence"/>
</dbReference>
<dbReference type="InterPro" id="IPR041413">
    <property type="entry name" value="MLTR_LBD"/>
</dbReference>
<accession>A0A1H8QLH5</accession>
<dbReference type="RefSeq" id="WP_069465590.1">
    <property type="nucleotide sequence ID" value="NZ_FODD01000030.1"/>
</dbReference>